<dbReference type="Pfam" id="PF00884">
    <property type="entry name" value="Sulfatase"/>
    <property type="match status" value="1"/>
</dbReference>
<evidence type="ECO:0000256" key="4">
    <source>
        <dbReference type="ARBA" id="ARBA00022692"/>
    </source>
</evidence>
<evidence type="ECO:0000256" key="5">
    <source>
        <dbReference type="ARBA" id="ARBA00022989"/>
    </source>
</evidence>
<proteinExistence type="predicted"/>
<reference evidence="9 10" key="1">
    <citation type="submission" date="2014-12" db="EMBL/GenBank/DDBJ databases">
        <title>Draft genome sequences of 10 type strains of Lactococcus.</title>
        <authorList>
            <person name="Sun Z."/>
            <person name="Zhong Z."/>
            <person name="Liu W."/>
            <person name="Zhang W."/>
            <person name="Zhang H."/>
        </authorList>
    </citation>
    <scope>NUCLEOTIDE SEQUENCE [LARGE SCALE GENOMIC DNA]</scope>
    <source>
        <strain evidence="9 10">JCM 16395</strain>
    </source>
</reference>
<evidence type="ECO:0000313" key="10">
    <source>
        <dbReference type="Proteomes" id="UP000218181"/>
    </source>
</evidence>
<feature type="transmembrane region" description="Helical" evidence="7">
    <location>
        <begin position="104"/>
        <end position="121"/>
    </location>
</feature>
<dbReference type="PANTHER" id="PTHR47371">
    <property type="entry name" value="LIPOTEICHOIC ACID SYNTHASE"/>
    <property type="match status" value="1"/>
</dbReference>
<organism evidence="9 10">
    <name type="scientific">Lactococcus fujiensis JCM 16395</name>
    <dbReference type="NCBI Taxonomy" id="1291764"/>
    <lineage>
        <taxon>Bacteria</taxon>
        <taxon>Bacillati</taxon>
        <taxon>Bacillota</taxon>
        <taxon>Bacilli</taxon>
        <taxon>Lactobacillales</taxon>
        <taxon>Streptococcaceae</taxon>
        <taxon>Lactococcus</taxon>
    </lineage>
</organism>
<feature type="domain" description="Sulfatase N-terminal" evidence="8">
    <location>
        <begin position="176"/>
        <end position="348"/>
    </location>
</feature>
<evidence type="ECO:0000256" key="1">
    <source>
        <dbReference type="ARBA" id="ARBA00004651"/>
    </source>
</evidence>
<keyword evidence="10" id="KW-1185">Reference proteome</keyword>
<dbReference type="Proteomes" id="UP000218181">
    <property type="component" value="Unassembled WGS sequence"/>
</dbReference>
<evidence type="ECO:0000256" key="6">
    <source>
        <dbReference type="ARBA" id="ARBA00023136"/>
    </source>
</evidence>
<dbReference type="AlphaFoldDB" id="A0A2A5RMI0"/>
<keyword evidence="6 7" id="KW-0472">Membrane</keyword>
<dbReference type="Gene3D" id="3.40.720.10">
    <property type="entry name" value="Alkaline Phosphatase, subunit A"/>
    <property type="match status" value="1"/>
</dbReference>
<keyword evidence="3" id="KW-1003">Cell membrane</keyword>
<name>A0A2A5RMI0_9LACT</name>
<dbReference type="InterPro" id="IPR000917">
    <property type="entry name" value="Sulfatase_N"/>
</dbReference>
<feature type="transmembrane region" description="Helical" evidence="7">
    <location>
        <begin position="33"/>
        <end position="55"/>
    </location>
</feature>
<dbReference type="STRING" id="1291764.GCA_001311235_02125"/>
<feature type="transmembrane region" description="Helical" evidence="7">
    <location>
        <begin position="6"/>
        <end position="21"/>
    </location>
</feature>
<sequence>MFVRIIVEVFLILALTQILGHKFNSLPIRIIKYLLSSLLILFSLIDAIVATFSGTYLTVLMTQNLANIMDLGGNLWLYGSAALLVILAAFLPMRYNLFNKKQQLASIAIFGISLISLNLTATHQTPLFGYVGYFSSYNKMKEISNIKKPKSAQTKIEAEFAKSTIASGISTNLQQPNVIVIFTEGLSQEVLNYDGGKLTPNLNKLKNQTINFSNYYNQTAATYRGVRGQLFSEQQLNQGYENGQDQIKDALNTKLTSVQSILGDQGYQTEFINAEPNQSIWTTYVENLGFDKVTTDKSKSFLKLAGTTFMGDQQNYKFLFNQATELSKENNPFFLADYTFQTHLSLDSSLKYGDGKILT</sequence>
<evidence type="ECO:0000256" key="3">
    <source>
        <dbReference type="ARBA" id="ARBA00022475"/>
    </source>
</evidence>
<evidence type="ECO:0000256" key="2">
    <source>
        <dbReference type="ARBA" id="ARBA00004936"/>
    </source>
</evidence>
<accession>A0A2A5RMI0</accession>
<comment type="subcellular location">
    <subcellularLocation>
        <location evidence="1">Cell membrane</location>
        <topology evidence="1">Multi-pass membrane protein</topology>
    </subcellularLocation>
</comment>
<comment type="caution">
    <text evidence="9">The sequence shown here is derived from an EMBL/GenBank/DDBJ whole genome shotgun (WGS) entry which is preliminary data.</text>
</comment>
<dbReference type="EMBL" id="JXJU01000004">
    <property type="protein sequence ID" value="PCS00486.1"/>
    <property type="molecule type" value="Genomic_DNA"/>
</dbReference>
<comment type="pathway">
    <text evidence="2">Cell wall biogenesis; lipoteichoic acid biosynthesis.</text>
</comment>
<dbReference type="SUPFAM" id="SSF53649">
    <property type="entry name" value="Alkaline phosphatase-like"/>
    <property type="match status" value="1"/>
</dbReference>
<feature type="transmembrane region" description="Helical" evidence="7">
    <location>
        <begin position="75"/>
        <end position="92"/>
    </location>
</feature>
<keyword evidence="4 7" id="KW-0812">Transmembrane</keyword>
<evidence type="ECO:0000313" key="9">
    <source>
        <dbReference type="EMBL" id="PCS00486.1"/>
    </source>
</evidence>
<dbReference type="InterPro" id="IPR017850">
    <property type="entry name" value="Alkaline_phosphatase_core_sf"/>
</dbReference>
<dbReference type="InterPro" id="IPR050448">
    <property type="entry name" value="OpgB/LTA_synthase_biosynth"/>
</dbReference>
<dbReference type="GO" id="GO:0005886">
    <property type="term" value="C:plasma membrane"/>
    <property type="evidence" value="ECO:0007669"/>
    <property type="project" value="UniProtKB-SubCell"/>
</dbReference>
<keyword evidence="5 7" id="KW-1133">Transmembrane helix</keyword>
<gene>
    <name evidence="9" type="ORF">RT41_GL001373</name>
</gene>
<evidence type="ECO:0000259" key="8">
    <source>
        <dbReference type="Pfam" id="PF00884"/>
    </source>
</evidence>
<evidence type="ECO:0000256" key="7">
    <source>
        <dbReference type="SAM" id="Phobius"/>
    </source>
</evidence>
<protein>
    <recommendedName>
        <fullName evidence="8">Sulfatase N-terminal domain-containing protein</fullName>
    </recommendedName>
</protein>
<dbReference type="PANTHER" id="PTHR47371:SF3">
    <property type="entry name" value="PHOSPHOGLYCEROL TRANSFERASE I"/>
    <property type="match status" value="1"/>
</dbReference>